<organism evidence="1 2">
    <name type="scientific">Dreissena polymorpha</name>
    <name type="common">Zebra mussel</name>
    <name type="synonym">Mytilus polymorpha</name>
    <dbReference type="NCBI Taxonomy" id="45954"/>
    <lineage>
        <taxon>Eukaryota</taxon>
        <taxon>Metazoa</taxon>
        <taxon>Spiralia</taxon>
        <taxon>Lophotrochozoa</taxon>
        <taxon>Mollusca</taxon>
        <taxon>Bivalvia</taxon>
        <taxon>Autobranchia</taxon>
        <taxon>Heteroconchia</taxon>
        <taxon>Euheterodonta</taxon>
        <taxon>Imparidentia</taxon>
        <taxon>Neoheterodontei</taxon>
        <taxon>Myida</taxon>
        <taxon>Dreissenoidea</taxon>
        <taxon>Dreissenidae</taxon>
        <taxon>Dreissena</taxon>
    </lineage>
</organism>
<accession>A0A9D4F563</accession>
<comment type="caution">
    <text evidence="1">The sequence shown here is derived from an EMBL/GenBank/DDBJ whole genome shotgun (WGS) entry which is preliminary data.</text>
</comment>
<evidence type="ECO:0008006" key="3">
    <source>
        <dbReference type="Google" id="ProtNLM"/>
    </source>
</evidence>
<dbReference type="AlphaFoldDB" id="A0A9D4F563"/>
<proteinExistence type="predicted"/>
<keyword evidence="2" id="KW-1185">Reference proteome</keyword>
<dbReference type="EMBL" id="JAIWYP010000007">
    <property type="protein sequence ID" value="KAH3791519.1"/>
    <property type="molecule type" value="Genomic_DNA"/>
</dbReference>
<protein>
    <recommendedName>
        <fullName evidence="3">DDE Tnp4 domain-containing protein</fullName>
    </recommendedName>
</protein>
<reference evidence="1" key="1">
    <citation type="journal article" date="2019" name="bioRxiv">
        <title>The Genome of the Zebra Mussel, Dreissena polymorpha: A Resource for Invasive Species Research.</title>
        <authorList>
            <person name="McCartney M.A."/>
            <person name="Auch B."/>
            <person name="Kono T."/>
            <person name="Mallez S."/>
            <person name="Zhang Y."/>
            <person name="Obille A."/>
            <person name="Becker A."/>
            <person name="Abrahante J.E."/>
            <person name="Garbe J."/>
            <person name="Badalamenti J.P."/>
            <person name="Herman A."/>
            <person name="Mangelson H."/>
            <person name="Liachko I."/>
            <person name="Sullivan S."/>
            <person name="Sone E.D."/>
            <person name="Koren S."/>
            <person name="Silverstein K.A.T."/>
            <person name="Beckman K.B."/>
            <person name="Gohl D.M."/>
        </authorList>
    </citation>
    <scope>NUCLEOTIDE SEQUENCE</scope>
    <source>
        <strain evidence="1">Duluth1</strain>
        <tissue evidence="1">Whole animal</tissue>
    </source>
</reference>
<gene>
    <name evidence="1" type="ORF">DPMN_145007</name>
</gene>
<dbReference type="Proteomes" id="UP000828390">
    <property type="component" value="Unassembled WGS sequence"/>
</dbReference>
<evidence type="ECO:0000313" key="1">
    <source>
        <dbReference type="EMBL" id="KAH3791519.1"/>
    </source>
</evidence>
<evidence type="ECO:0000313" key="2">
    <source>
        <dbReference type="Proteomes" id="UP000828390"/>
    </source>
</evidence>
<name>A0A9D4F563_DREPO</name>
<reference evidence="1" key="2">
    <citation type="submission" date="2020-11" db="EMBL/GenBank/DDBJ databases">
        <authorList>
            <person name="McCartney M.A."/>
            <person name="Auch B."/>
            <person name="Kono T."/>
            <person name="Mallez S."/>
            <person name="Becker A."/>
            <person name="Gohl D.M."/>
            <person name="Silverstein K.A.T."/>
            <person name="Koren S."/>
            <person name="Bechman K.B."/>
            <person name="Herman A."/>
            <person name="Abrahante J.E."/>
            <person name="Garbe J."/>
        </authorList>
    </citation>
    <scope>NUCLEOTIDE SEQUENCE</scope>
    <source>
        <strain evidence="1">Duluth1</strain>
        <tissue evidence="1">Whole animal</tissue>
    </source>
</reference>
<sequence>MMEQHIKFPESRHELKTIADGFQQRCGMPGVVGAVDGTHIASPAPISEHRSSFFKRKGFASLVLQVVCDSNLKFLDIYT</sequence>